<dbReference type="AlphaFoldDB" id="A0A1Y2K5D4"/>
<dbReference type="EMBL" id="LVJN01000020">
    <property type="protein sequence ID" value="OSM02324.1"/>
    <property type="molecule type" value="Genomic_DNA"/>
</dbReference>
<organism evidence="10 11">
    <name type="scientific">Magnetofaba australis IT-1</name>
    <dbReference type="NCBI Taxonomy" id="1434232"/>
    <lineage>
        <taxon>Bacteria</taxon>
        <taxon>Pseudomonadati</taxon>
        <taxon>Pseudomonadota</taxon>
        <taxon>Magnetococcia</taxon>
        <taxon>Magnetococcales</taxon>
        <taxon>Magnetococcaceae</taxon>
        <taxon>Magnetofaba</taxon>
    </lineage>
</organism>
<dbReference type="Gene3D" id="3.30.479.10">
    <property type="entry name" value="6-pyruvoyl tetrahydropterin synthase/QueD"/>
    <property type="match status" value="1"/>
</dbReference>
<evidence type="ECO:0000256" key="1">
    <source>
        <dbReference type="ARBA" id="ARBA00005061"/>
    </source>
</evidence>
<keyword evidence="5 8" id="KW-0862">Zinc</keyword>
<evidence type="ECO:0000313" key="11">
    <source>
        <dbReference type="Proteomes" id="UP000194003"/>
    </source>
</evidence>
<evidence type="ECO:0000256" key="3">
    <source>
        <dbReference type="ARBA" id="ARBA00018141"/>
    </source>
</evidence>
<evidence type="ECO:0000256" key="5">
    <source>
        <dbReference type="ARBA" id="ARBA00022833"/>
    </source>
</evidence>
<comment type="caution">
    <text evidence="10">The sequence shown here is derived from an EMBL/GenBank/DDBJ whole genome shotgun (WGS) entry which is preliminary data.</text>
</comment>
<accession>A0A1Y2K5D4</accession>
<keyword evidence="6 8" id="KW-0456">Lyase</keyword>
<name>A0A1Y2K5D4_9PROT</name>
<feature type="binding site" evidence="9">
    <location>
        <position position="13"/>
    </location>
    <ligand>
        <name>Zn(2+)</name>
        <dbReference type="ChEBI" id="CHEBI:29105"/>
    </ligand>
</feature>
<dbReference type="InterPro" id="IPR007115">
    <property type="entry name" value="6-PTP_synth/QueD"/>
</dbReference>
<comment type="similarity">
    <text evidence="2 8">Belongs to the PTPS family. QueD subfamily.</text>
</comment>
<keyword evidence="4 8" id="KW-0479">Metal-binding</keyword>
<evidence type="ECO:0000256" key="8">
    <source>
        <dbReference type="PIRNR" id="PIRNR006113"/>
    </source>
</evidence>
<keyword evidence="8" id="KW-0671">Queuosine biosynthesis</keyword>
<feature type="binding site" evidence="9">
    <location>
        <position position="28"/>
    </location>
    <ligand>
        <name>Zn(2+)</name>
        <dbReference type="ChEBI" id="CHEBI:29105"/>
    </ligand>
</feature>
<comment type="cofactor">
    <cofactor evidence="8 9">
        <name>Zn(2+)</name>
        <dbReference type="ChEBI" id="CHEBI:29105"/>
    </cofactor>
    <text evidence="8 9">Binds 1 zinc ion per subunit.</text>
</comment>
<dbReference type="GO" id="GO:0070497">
    <property type="term" value="F:6-carboxytetrahydropterin synthase activity"/>
    <property type="evidence" value="ECO:0007669"/>
    <property type="project" value="UniProtKB-EC"/>
</dbReference>
<dbReference type="SUPFAM" id="SSF55620">
    <property type="entry name" value="Tetrahydrobiopterin biosynthesis enzymes-like"/>
    <property type="match status" value="1"/>
</dbReference>
<dbReference type="UniPathway" id="UPA00391"/>
<dbReference type="Proteomes" id="UP000194003">
    <property type="component" value="Unassembled WGS sequence"/>
</dbReference>
<evidence type="ECO:0000256" key="7">
    <source>
        <dbReference type="ARBA" id="ARBA00048807"/>
    </source>
</evidence>
<comment type="catalytic activity">
    <reaction evidence="7 8">
        <text>7,8-dihydroneopterin 3'-triphosphate + H2O = 6-carboxy-5,6,7,8-tetrahydropterin + triphosphate + acetaldehyde + 2 H(+)</text>
        <dbReference type="Rhea" id="RHEA:27966"/>
        <dbReference type="ChEBI" id="CHEBI:15343"/>
        <dbReference type="ChEBI" id="CHEBI:15377"/>
        <dbReference type="ChEBI" id="CHEBI:15378"/>
        <dbReference type="ChEBI" id="CHEBI:18036"/>
        <dbReference type="ChEBI" id="CHEBI:58462"/>
        <dbReference type="ChEBI" id="CHEBI:61032"/>
        <dbReference type="EC" id="4.1.2.50"/>
    </reaction>
</comment>
<dbReference type="RefSeq" id="WP_085444803.1">
    <property type="nucleotide sequence ID" value="NZ_LVJN01000020.1"/>
</dbReference>
<gene>
    <name evidence="10" type="ORF">MAIT1_02450</name>
</gene>
<dbReference type="STRING" id="1434232.MAIT1_02450"/>
<protein>
    <recommendedName>
        <fullName evidence="3 8">6-carboxy-5,6,7,8-tetrahydropterin synthase</fullName>
        <ecNumber evidence="8">4.-.-.-</ecNumber>
    </recommendedName>
</protein>
<reference evidence="10 11" key="1">
    <citation type="journal article" date="2016" name="BMC Genomics">
        <title>Combined genomic and structural analyses of a cultured magnetotactic bacterium reveals its niche adaptation to a dynamic environment.</title>
        <authorList>
            <person name="Araujo A.C."/>
            <person name="Morillo V."/>
            <person name="Cypriano J."/>
            <person name="Teixeira L.C."/>
            <person name="Leao P."/>
            <person name="Lyra S."/>
            <person name="Almeida L.G."/>
            <person name="Bazylinski D.A."/>
            <person name="Vasconcellos A.T."/>
            <person name="Abreu F."/>
            <person name="Lins U."/>
        </authorList>
    </citation>
    <scope>NUCLEOTIDE SEQUENCE [LARGE SCALE GENOMIC DNA]</scope>
    <source>
        <strain evidence="10 11">IT-1</strain>
    </source>
</reference>
<dbReference type="OrthoDB" id="9804698at2"/>
<evidence type="ECO:0000256" key="9">
    <source>
        <dbReference type="PIRSR" id="PIRSR006113-2"/>
    </source>
</evidence>
<dbReference type="GO" id="GO:0008616">
    <property type="term" value="P:tRNA queuosine(34) biosynthetic process"/>
    <property type="evidence" value="ECO:0007669"/>
    <property type="project" value="UniProtKB-KW"/>
</dbReference>
<feature type="binding site" evidence="9">
    <location>
        <position position="26"/>
    </location>
    <ligand>
        <name>Zn(2+)</name>
        <dbReference type="ChEBI" id="CHEBI:29105"/>
    </ligand>
</feature>
<proteinExistence type="inferred from homology"/>
<dbReference type="PANTHER" id="PTHR12589">
    <property type="entry name" value="PYRUVOYL TETRAHYDROBIOPTERIN SYNTHASE"/>
    <property type="match status" value="1"/>
</dbReference>
<evidence type="ECO:0000256" key="2">
    <source>
        <dbReference type="ARBA" id="ARBA00008900"/>
    </source>
</evidence>
<sequence>MKITKQFRFEAAHRLPYHDGRCRREHGHSYLLELTFEGPVRAVDPNDPQSGFVVDFGRIKQIVQPELIDRYLDHHDLNQTVPEIPYTSAEHLAAWIVGWCMRHVDGQPGIGAARVHSARLWETISALAEADRNDAIALGYAPPTP</sequence>
<comment type="pathway">
    <text evidence="1 8">Purine metabolism; 7-cyano-7-deazaguanine biosynthesis.</text>
</comment>
<dbReference type="Pfam" id="PF01242">
    <property type="entry name" value="PTPS"/>
    <property type="match status" value="1"/>
</dbReference>
<evidence type="ECO:0000256" key="4">
    <source>
        <dbReference type="ARBA" id="ARBA00022723"/>
    </source>
</evidence>
<keyword evidence="11" id="KW-1185">Reference proteome</keyword>
<dbReference type="PIRSF" id="PIRSF006113">
    <property type="entry name" value="PTP_synth"/>
    <property type="match status" value="1"/>
</dbReference>
<dbReference type="InterPro" id="IPR038418">
    <property type="entry name" value="6-PTP_synth/QueD_sf"/>
</dbReference>
<evidence type="ECO:0000256" key="6">
    <source>
        <dbReference type="ARBA" id="ARBA00023239"/>
    </source>
</evidence>
<evidence type="ECO:0000313" key="10">
    <source>
        <dbReference type="EMBL" id="OSM02324.1"/>
    </source>
</evidence>
<dbReference type="PANTHER" id="PTHR12589:SF7">
    <property type="entry name" value="6-PYRUVOYL TETRAHYDROBIOPTERIN SYNTHASE"/>
    <property type="match status" value="1"/>
</dbReference>
<dbReference type="EC" id="4.-.-.-" evidence="8"/>
<dbReference type="GO" id="GO:0046872">
    <property type="term" value="F:metal ion binding"/>
    <property type="evidence" value="ECO:0007669"/>
    <property type="project" value="UniProtKB-KW"/>
</dbReference>